<keyword evidence="4 7" id="KW-0812">Transmembrane</keyword>
<accession>A0A1M5NYY9</accession>
<reference evidence="9 10" key="1">
    <citation type="submission" date="2016-11" db="EMBL/GenBank/DDBJ databases">
        <authorList>
            <person name="Jaros S."/>
            <person name="Januszkiewicz K."/>
            <person name="Wedrychowicz H."/>
        </authorList>
    </citation>
    <scope>NUCLEOTIDE SEQUENCE [LARGE SCALE GENOMIC DNA]</scope>
    <source>
        <strain evidence="9 10">CGMCC 1.7049</strain>
    </source>
</reference>
<dbReference type="STRING" id="490188.SAMN04488068_1924"/>
<keyword evidence="5 8" id="KW-1133">Transmembrane helix</keyword>
<dbReference type="Proteomes" id="UP000199758">
    <property type="component" value="Unassembled WGS sequence"/>
</dbReference>
<evidence type="ECO:0000313" key="10">
    <source>
        <dbReference type="Proteomes" id="UP000199758"/>
    </source>
</evidence>
<keyword evidence="7" id="KW-0653">Protein transport</keyword>
<dbReference type="AlphaFoldDB" id="A0A1M5NYY9"/>
<protein>
    <submittedName>
        <fullName evidence="9">Biopolymer transport protein ExbD</fullName>
    </submittedName>
</protein>
<gene>
    <name evidence="9" type="ORF">SAMN04488068_1924</name>
</gene>
<evidence type="ECO:0000256" key="3">
    <source>
        <dbReference type="ARBA" id="ARBA00022475"/>
    </source>
</evidence>
<organism evidence="9 10">
    <name type="scientific">Hydrocarboniphaga daqingensis</name>
    <dbReference type="NCBI Taxonomy" id="490188"/>
    <lineage>
        <taxon>Bacteria</taxon>
        <taxon>Pseudomonadati</taxon>
        <taxon>Pseudomonadota</taxon>
        <taxon>Gammaproteobacteria</taxon>
        <taxon>Nevskiales</taxon>
        <taxon>Nevskiaceae</taxon>
        <taxon>Hydrocarboniphaga</taxon>
    </lineage>
</organism>
<evidence type="ECO:0000256" key="2">
    <source>
        <dbReference type="ARBA" id="ARBA00005811"/>
    </source>
</evidence>
<dbReference type="OrthoDB" id="9793581at2"/>
<name>A0A1M5NYY9_9GAMM</name>
<keyword evidence="6 8" id="KW-0472">Membrane</keyword>
<dbReference type="PANTHER" id="PTHR30558">
    <property type="entry name" value="EXBD MEMBRANE COMPONENT OF PMF-DRIVEN MACROMOLECULE IMPORT SYSTEM"/>
    <property type="match status" value="1"/>
</dbReference>
<evidence type="ECO:0000256" key="6">
    <source>
        <dbReference type="ARBA" id="ARBA00023136"/>
    </source>
</evidence>
<comment type="similarity">
    <text evidence="2 7">Belongs to the ExbD/TolR family.</text>
</comment>
<dbReference type="EMBL" id="FQWZ01000004">
    <property type="protein sequence ID" value="SHG94409.1"/>
    <property type="molecule type" value="Genomic_DNA"/>
</dbReference>
<keyword evidence="7" id="KW-0813">Transport</keyword>
<dbReference type="Pfam" id="PF02472">
    <property type="entry name" value="ExbD"/>
    <property type="match status" value="1"/>
</dbReference>
<evidence type="ECO:0000313" key="9">
    <source>
        <dbReference type="EMBL" id="SHG94409.1"/>
    </source>
</evidence>
<evidence type="ECO:0000256" key="8">
    <source>
        <dbReference type="SAM" id="Phobius"/>
    </source>
</evidence>
<dbReference type="GO" id="GO:0005886">
    <property type="term" value="C:plasma membrane"/>
    <property type="evidence" value="ECO:0007669"/>
    <property type="project" value="UniProtKB-SubCell"/>
</dbReference>
<evidence type="ECO:0000256" key="7">
    <source>
        <dbReference type="RuleBase" id="RU003879"/>
    </source>
</evidence>
<dbReference type="Gene3D" id="3.30.420.270">
    <property type="match status" value="1"/>
</dbReference>
<dbReference type="GO" id="GO:0022857">
    <property type="term" value="F:transmembrane transporter activity"/>
    <property type="evidence" value="ECO:0007669"/>
    <property type="project" value="InterPro"/>
</dbReference>
<dbReference type="InterPro" id="IPR003400">
    <property type="entry name" value="ExbD"/>
</dbReference>
<keyword evidence="10" id="KW-1185">Reference proteome</keyword>
<sequence length="137" mass="14995">MKSNRHAAAESDETGIDLAPMLDFVLNLLIFFIITTSFVKESGISVTRPEALTAESREDGNILIAVRPNGDVWMDKQKIDVREIRNAIERLHIERPEDTVVIIADKDSKTGVLTKVMDQVKLGGIGDVSIAAAPPRG</sequence>
<proteinExistence type="inferred from homology"/>
<feature type="transmembrane region" description="Helical" evidence="8">
    <location>
        <begin position="20"/>
        <end position="39"/>
    </location>
</feature>
<dbReference type="PANTHER" id="PTHR30558:SF13">
    <property type="entry name" value="BIOPOLYMER TRANSPORT PROTEIN EXBD2"/>
    <property type="match status" value="1"/>
</dbReference>
<comment type="subcellular location">
    <subcellularLocation>
        <location evidence="1">Cell membrane</location>
        <topology evidence="1">Single-pass membrane protein</topology>
    </subcellularLocation>
    <subcellularLocation>
        <location evidence="7">Cell membrane</location>
        <topology evidence="7">Single-pass type II membrane protein</topology>
    </subcellularLocation>
</comment>
<evidence type="ECO:0000256" key="1">
    <source>
        <dbReference type="ARBA" id="ARBA00004162"/>
    </source>
</evidence>
<dbReference type="GO" id="GO:0015031">
    <property type="term" value="P:protein transport"/>
    <property type="evidence" value="ECO:0007669"/>
    <property type="project" value="UniProtKB-KW"/>
</dbReference>
<evidence type="ECO:0000256" key="4">
    <source>
        <dbReference type="ARBA" id="ARBA00022692"/>
    </source>
</evidence>
<evidence type="ECO:0000256" key="5">
    <source>
        <dbReference type="ARBA" id="ARBA00022989"/>
    </source>
</evidence>
<keyword evidence="3" id="KW-1003">Cell membrane</keyword>
<dbReference type="RefSeq" id="WP_072896915.1">
    <property type="nucleotide sequence ID" value="NZ_FQWZ01000004.1"/>
</dbReference>